<name>A0ABX0I846_9FLAO</name>
<gene>
    <name evidence="2" type="ORF">G4L40_01405</name>
</gene>
<sequence length="176" mass="20714">MKKTILIFLLLNSIASFSQEETKERFLFEKKLNQVTINDSILKHTKIINEILIPAKIDSISPDSKWELLYLHETGWQESMPNNPYKINNLYIGKQNNIVTGKDLKDFFQTIGQKEILFNEIPPELSYMNRGAPLNGKFTIIFLKKNHITLQYIHSYPNGNQSSWFRKTNYYLKRIN</sequence>
<evidence type="ECO:0000313" key="3">
    <source>
        <dbReference type="Proteomes" id="UP000761423"/>
    </source>
</evidence>
<evidence type="ECO:0000256" key="1">
    <source>
        <dbReference type="SAM" id="SignalP"/>
    </source>
</evidence>
<accession>A0ABX0I846</accession>
<dbReference type="Proteomes" id="UP000761423">
    <property type="component" value="Unassembled WGS sequence"/>
</dbReference>
<keyword evidence="3" id="KW-1185">Reference proteome</keyword>
<feature type="chain" id="PRO_5046521371" evidence="1">
    <location>
        <begin position="19"/>
        <end position="176"/>
    </location>
</feature>
<dbReference type="RefSeq" id="WP_166235281.1">
    <property type="nucleotide sequence ID" value="NZ_JAAJBV010000001.1"/>
</dbReference>
<proteinExistence type="predicted"/>
<protein>
    <submittedName>
        <fullName evidence="2">Uncharacterized protein</fullName>
    </submittedName>
</protein>
<keyword evidence="1" id="KW-0732">Signal</keyword>
<dbReference type="EMBL" id="JAAJBV010000001">
    <property type="protein sequence ID" value="NHM03354.1"/>
    <property type="molecule type" value="Genomic_DNA"/>
</dbReference>
<evidence type="ECO:0000313" key="2">
    <source>
        <dbReference type="EMBL" id="NHM03354.1"/>
    </source>
</evidence>
<feature type="signal peptide" evidence="1">
    <location>
        <begin position="1"/>
        <end position="18"/>
    </location>
</feature>
<reference evidence="2 3" key="1">
    <citation type="submission" date="2020-02" db="EMBL/GenBank/DDBJ databases">
        <authorList>
            <person name="Chen W.-M."/>
        </authorList>
    </citation>
    <scope>NUCLEOTIDE SEQUENCE [LARGE SCALE GENOMIC DNA]</scope>
    <source>
        <strain evidence="2 3">TWA-26</strain>
    </source>
</reference>
<organism evidence="2 3">
    <name type="scientific">Flavobacterium celericrescens</name>
    <dbReference type="NCBI Taxonomy" id="2709780"/>
    <lineage>
        <taxon>Bacteria</taxon>
        <taxon>Pseudomonadati</taxon>
        <taxon>Bacteroidota</taxon>
        <taxon>Flavobacteriia</taxon>
        <taxon>Flavobacteriales</taxon>
        <taxon>Flavobacteriaceae</taxon>
        <taxon>Flavobacterium</taxon>
    </lineage>
</organism>
<comment type="caution">
    <text evidence="2">The sequence shown here is derived from an EMBL/GenBank/DDBJ whole genome shotgun (WGS) entry which is preliminary data.</text>
</comment>